<name>A0A1V0S934_9VIRU</name>
<gene>
    <name evidence="1" type="ORF">Catovirus_1_254</name>
</gene>
<accession>A0A1V0S934</accession>
<proteinExistence type="predicted"/>
<dbReference type="EMBL" id="KY684083">
    <property type="protein sequence ID" value="ARF08204.1"/>
    <property type="molecule type" value="Genomic_DNA"/>
</dbReference>
<protein>
    <submittedName>
        <fullName evidence="1">Uncharacterized protein</fullName>
    </submittedName>
</protein>
<evidence type="ECO:0000313" key="1">
    <source>
        <dbReference type="EMBL" id="ARF08204.1"/>
    </source>
</evidence>
<sequence length="30" mass="3588">MDLVTLLCRDGNVLAYWDTKFLFHSQKILF</sequence>
<reference evidence="1" key="1">
    <citation type="journal article" date="2017" name="Science">
        <title>Giant viruses with an expanded complement of translation system components.</title>
        <authorList>
            <person name="Schulz F."/>
            <person name="Yutin N."/>
            <person name="Ivanova N.N."/>
            <person name="Ortega D.R."/>
            <person name="Lee T.K."/>
            <person name="Vierheilig J."/>
            <person name="Daims H."/>
            <person name="Horn M."/>
            <person name="Wagner M."/>
            <person name="Jensen G.J."/>
            <person name="Kyrpides N.C."/>
            <person name="Koonin E.V."/>
            <person name="Woyke T."/>
        </authorList>
    </citation>
    <scope>NUCLEOTIDE SEQUENCE</scope>
    <source>
        <strain evidence="1">CTV1</strain>
    </source>
</reference>
<organism evidence="1">
    <name type="scientific">Catovirus CTV1</name>
    <dbReference type="NCBI Taxonomy" id="1977631"/>
    <lineage>
        <taxon>Viruses</taxon>
        <taxon>Varidnaviria</taxon>
        <taxon>Bamfordvirae</taxon>
        <taxon>Nucleocytoviricota</taxon>
        <taxon>Megaviricetes</taxon>
        <taxon>Imitervirales</taxon>
        <taxon>Mimiviridae</taxon>
        <taxon>Klosneuvirinae</taxon>
        <taxon>Catovirus</taxon>
    </lineage>
</organism>